<protein>
    <recommendedName>
        <fullName evidence="1">Glycosyl transferase family 1 domain-containing protein</fullName>
    </recommendedName>
</protein>
<comment type="caution">
    <text evidence="2">The sequence shown here is derived from an EMBL/GenBank/DDBJ whole genome shotgun (WGS) entry which is preliminary data.</text>
</comment>
<evidence type="ECO:0000259" key="1">
    <source>
        <dbReference type="Pfam" id="PF00534"/>
    </source>
</evidence>
<dbReference type="PANTHER" id="PTHR12526">
    <property type="entry name" value="GLYCOSYLTRANSFERASE"/>
    <property type="match status" value="1"/>
</dbReference>
<dbReference type="Pfam" id="PF00534">
    <property type="entry name" value="Glycos_transf_1"/>
    <property type="match status" value="1"/>
</dbReference>
<name>A0A1G2DVA6_9BACT</name>
<dbReference type="CDD" id="cd03822">
    <property type="entry name" value="GT4_mannosyltransferase-like"/>
    <property type="match status" value="1"/>
</dbReference>
<dbReference type="EMBL" id="MHLW01000033">
    <property type="protein sequence ID" value="OGZ17537.1"/>
    <property type="molecule type" value="Genomic_DNA"/>
</dbReference>
<reference evidence="2 3" key="1">
    <citation type="journal article" date="2016" name="Nat. Commun.">
        <title>Thousands of microbial genomes shed light on interconnected biogeochemical processes in an aquifer system.</title>
        <authorList>
            <person name="Anantharaman K."/>
            <person name="Brown C.T."/>
            <person name="Hug L.A."/>
            <person name="Sharon I."/>
            <person name="Castelle C.J."/>
            <person name="Probst A.J."/>
            <person name="Thomas B.C."/>
            <person name="Singh A."/>
            <person name="Wilkins M.J."/>
            <person name="Karaoz U."/>
            <person name="Brodie E.L."/>
            <person name="Williams K.H."/>
            <person name="Hubbard S.S."/>
            <person name="Banfield J.F."/>
        </authorList>
    </citation>
    <scope>NUCLEOTIDE SEQUENCE [LARGE SCALE GENOMIC DNA]</scope>
</reference>
<dbReference type="GO" id="GO:0005975">
    <property type="term" value="P:carbohydrate metabolic process"/>
    <property type="evidence" value="ECO:0007669"/>
    <property type="project" value="InterPro"/>
</dbReference>
<organism evidence="2 3">
    <name type="scientific">Candidatus Nealsonbacteria bacterium RBG_13_37_56</name>
    <dbReference type="NCBI Taxonomy" id="1801661"/>
    <lineage>
        <taxon>Bacteria</taxon>
        <taxon>Candidatus Nealsoniibacteriota</taxon>
    </lineage>
</organism>
<accession>A0A1G2DVA6</accession>
<gene>
    <name evidence="2" type="ORF">A2V72_02500</name>
</gene>
<dbReference type="GO" id="GO:0016757">
    <property type="term" value="F:glycosyltransferase activity"/>
    <property type="evidence" value="ECO:0007669"/>
    <property type="project" value="InterPro"/>
</dbReference>
<evidence type="ECO:0000313" key="3">
    <source>
        <dbReference type="Proteomes" id="UP000178893"/>
    </source>
</evidence>
<evidence type="ECO:0000313" key="2">
    <source>
        <dbReference type="EMBL" id="OGZ17537.1"/>
    </source>
</evidence>
<dbReference type="InterPro" id="IPR008928">
    <property type="entry name" value="6-hairpin_glycosidase_sf"/>
</dbReference>
<dbReference type="Gene3D" id="3.40.50.2000">
    <property type="entry name" value="Glycogen Phosphorylase B"/>
    <property type="match status" value="2"/>
</dbReference>
<dbReference type="SUPFAM" id="SSF53756">
    <property type="entry name" value="UDP-Glycosyltransferase/glycogen phosphorylase"/>
    <property type="match status" value="1"/>
</dbReference>
<dbReference type="Proteomes" id="UP000178893">
    <property type="component" value="Unassembled WGS sequence"/>
</dbReference>
<dbReference type="InterPro" id="IPR001296">
    <property type="entry name" value="Glyco_trans_1"/>
</dbReference>
<dbReference type="PANTHER" id="PTHR12526:SF572">
    <property type="entry name" value="BLL5144 PROTEIN"/>
    <property type="match status" value="1"/>
</dbReference>
<dbReference type="SUPFAM" id="SSF48208">
    <property type="entry name" value="Six-hairpin glycosidases"/>
    <property type="match status" value="1"/>
</dbReference>
<dbReference type="Gene3D" id="1.50.10.20">
    <property type="match status" value="1"/>
</dbReference>
<dbReference type="AlphaFoldDB" id="A0A1G2DVA6"/>
<sequence length="741" mass="85418">MSSTEPSHILFISSYPPRECGIATFTQDLTAAFDKKFNPLVKTKICALNEQATSIYNYNGNVMHQIAATELENYVSFAQKINALDNIKLVNVQHEFGIFGGRWGDYLIPFLQALEKPVVITFHSIIPKPGHYLKKVVKLISAQSQAIVVMNKLSQKILTKHYNVPQYKISYIPHGIPQVIYGSGEEYKKKLGLENNIVLSTFGLINKNKGIEYTIRALPKIVKKFPNLVYLIVGETHPNVRKKEGEKYRNFLNKQIKKLGLKNNVKFYNKYISLEEIIRFLQATDLYVSTSIDSKQSVSGTLSYALGCGRPVISTPTNYAKHIINERNGILVRFRNSHDVSKAILSLISNEKIMRKMGACAYKDTRPMIWPNVAESYFKLYKKLAKIETEENKLPEIKFDHIIRLTDNFGVIQHARYSKPEKRFGYSLDDVARALIISAMHYKNNPSLQLENLMNIYIDFIKFAQRENGSFVNIVSFRKEKDETCEEDVQGRAIWALGYISAQNYLPKKIKTEALKYFKKSLPYLKEIKAPRSIAFAMTGLYFYLKSSPQDLKLRKRFEKLADHLVELYEQNTSYDWPWFENFLTYSNSKLPEALFYAYSLLKKKQYLKVAQSSLNFLDSITFGPKYYAPIGQKGWYFKDKNRAYFDQQPEDVSSIVQTKITAYKITKDKKHLDDALKAFQWFLGKNYLELMVYDELTGGCHDGLGQYELNLNQGAESSICYLMARLSFEDPQVINLIQKS</sequence>
<proteinExistence type="predicted"/>
<feature type="domain" description="Glycosyl transferase family 1" evidence="1">
    <location>
        <begin position="185"/>
        <end position="363"/>
    </location>
</feature>